<feature type="transmembrane region" description="Helical" evidence="2">
    <location>
        <begin position="393"/>
        <end position="410"/>
    </location>
</feature>
<evidence type="ECO:0000313" key="3">
    <source>
        <dbReference type="EMBL" id="MFE9170173.1"/>
    </source>
</evidence>
<dbReference type="Proteomes" id="UP001601197">
    <property type="component" value="Unassembled WGS sequence"/>
</dbReference>
<keyword evidence="2" id="KW-0472">Membrane</keyword>
<evidence type="ECO:0000256" key="2">
    <source>
        <dbReference type="SAM" id="Phobius"/>
    </source>
</evidence>
<name>A0ABW6KUR7_9ACTN</name>
<keyword evidence="4" id="KW-1185">Reference proteome</keyword>
<feature type="transmembrane region" description="Helical" evidence="2">
    <location>
        <begin position="341"/>
        <end position="366"/>
    </location>
</feature>
<organism evidence="3 4">
    <name type="scientific">Streptomyces kebangsaanensis</name>
    <dbReference type="NCBI Taxonomy" id="864058"/>
    <lineage>
        <taxon>Bacteria</taxon>
        <taxon>Bacillati</taxon>
        <taxon>Actinomycetota</taxon>
        <taxon>Actinomycetes</taxon>
        <taxon>Kitasatosporales</taxon>
        <taxon>Streptomycetaceae</taxon>
        <taxon>Streptomyces</taxon>
    </lineage>
</organism>
<keyword evidence="2" id="KW-1133">Transmembrane helix</keyword>
<dbReference type="EMBL" id="JBIAFJ010000007">
    <property type="protein sequence ID" value="MFE9170173.1"/>
    <property type="molecule type" value="Genomic_DNA"/>
</dbReference>
<feature type="transmembrane region" description="Helical" evidence="2">
    <location>
        <begin position="93"/>
        <end position="119"/>
    </location>
</feature>
<dbReference type="RefSeq" id="WP_388346121.1">
    <property type="nucleotide sequence ID" value="NZ_JBIAFJ010000007.1"/>
</dbReference>
<accession>A0ABW6KUR7</accession>
<reference evidence="3 4" key="1">
    <citation type="submission" date="2024-10" db="EMBL/GenBank/DDBJ databases">
        <title>The Natural Products Discovery Center: Release of the First 8490 Sequenced Strains for Exploring Actinobacteria Biosynthetic Diversity.</title>
        <authorList>
            <person name="Kalkreuter E."/>
            <person name="Kautsar S.A."/>
            <person name="Yang D."/>
            <person name="Bader C.D."/>
            <person name="Teijaro C.N."/>
            <person name="Fluegel L."/>
            <person name="Davis C.M."/>
            <person name="Simpson J.R."/>
            <person name="Lauterbach L."/>
            <person name="Steele A.D."/>
            <person name="Gui C."/>
            <person name="Meng S."/>
            <person name="Li G."/>
            <person name="Viehrig K."/>
            <person name="Ye F."/>
            <person name="Su P."/>
            <person name="Kiefer A.F."/>
            <person name="Nichols A."/>
            <person name="Cepeda A.J."/>
            <person name="Yan W."/>
            <person name="Fan B."/>
            <person name="Jiang Y."/>
            <person name="Adhikari A."/>
            <person name="Zheng C.-J."/>
            <person name="Schuster L."/>
            <person name="Cowan T.M."/>
            <person name="Smanski M.J."/>
            <person name="Chevrette M.G."/>
            <person name="De Carvalho L.P.S."/>
            <person name="Shen B."/>
        </authorList>
    </citation>
    <scope>NUCLEOTIDE SEQUENCE [LARGE SCALE GENOMIC DNA]</scope>
    <source>
        <strain evidence="3 4">NPDC007147</strain>
    </source>
</reference>
<feature type="transmembrane region" description="Helical" evidence="2">
    <location>
        <begin position="49"/>
        <end position="72"/>
    </location>
</feature>
<feature type="region of interest" description="Disordered" evidence="1">
    <location>
        <begin position="171"/>
        <end position="299"/>
    </location>
</feature>
<feature type="transmembrane region" description="Helical" evidence="2">
    <location>
        <begin position="297"/>
        <end position="315"/>
    </location>
</feature>
<feature type="transmembrane region" description="Helical" evidence="2">
    <location>
        <begin position="144"/>
        <end position="166"/>
    </location>
</feature>
<evidence type="ECO:0000256" key="1">
    <source>
        <dbReference type="SAM" id="MobiDB-lite"/>
    </source>
</evidence>
<feature type="transmembrane region" description="Helical" evidence="2">
    <location>
        <begin position="472"/>
        <end position="492"/>
    </location>
</feature>
<protein>
    <recommendedName>
        <fullName evidence="5">Integral membrane protein</fullName>
    </recommendedName>
</protein>
<gene>
    <name evidence="3" type="ORF">ACFYNZ_11705</name>
</gene>
<feature type="transmembrane region" description="Helical" evidence="2">
    <location>
        <begin position="416"/>
        <end position="437"/>
    </location>
</feature>
<feature type="compositionally biased region" description="Basic and acidic residues" evidence="1">
    <location>
        <begin position="277"/>
        <end position="287"/>
    </location>
</feature>
<keyword evidence="2" id="KW-0812">Transmembrane</keyword>
<proteinExistence type="predicted"/>
<evidence type="ECO:0008006" key="5">
    <source>
        <dbReference type="Google" id="ProtNLM"/>
    </source>
</evidence>
<comment type="caution">
    <text evidence="3">The sequence shown here is derived from an EMBL/GenBank/DDBJ whole genome shotgun (WGS) entry which is preliminary data.</text>
</comment>
<sequence length="496" mass="49477">MLALRLIRVAHPAVQLRRLTVAAASAGTGFLLLCSLGHALGRPEDAAAAVLRLSWCVMPLAATVYLAVAVARTDPRTRPRPGLSALGLGPGRLMAVSAATTALSCALGSLLALLVFLHLRGDRTGLPFDGAASGALAAGHRLPVAGVLTLLAVVPALASGVVALVLRPREDGARPPRRPAGGGADDGPARTPADGTARTPDGRAAHTPTDGPARTPADGTARTPDGRAAHTPTDGPARTPADGTAQTPDGRAAHTPTDGPARTPADRSDARPGPGREPAHDDPDPHRPPAPRRPPTGLPWGIAVLAAGLTVESYAGRSPASAPASGGVLPGGLAAGSVPVLLGWLLTALGLALAGPGLTHLCGLLLQSARPGALRLLAGRVLMAEAGRIGRPLGVVCAVASGTYALVAPYDGTARTFGPLTALGALLVAGCAVAVLLTSAVEARQSRAVTIAALRRLGAPAMMLRTAALLRAGALLALFAPLTLLVAGLAALPSAR</sequence>
<evidence type="ECO:0000313" key="4">
    <source>
        <dbReference type="Proteomes" id="UP001601197"/>
    </source>
</evidence>